<evidence type="ECO:0000256" key="1">
    <source>
        <dbReference type="SAM" id="MobiDB-lite"/>
    </source>
</evidence>
<dbReference type="Proteomes" id="UP000315525">
    <property type="component" value="Unassembled WGS sequence"/>
</dbReference>
<evidence type="ECO:0000313" key="3">
    <source>
        <dbReference type="Proteomes" id="UP000315525"/>
    </source>
</evidence>
<gene>
    <name evidence="2" type="ORF">E3J62_05455</name>
</gene>
<feature type="compositionally biased region" description="Basic and acidic residues" evidence="1">
    <location>
        <begin position="93"/>
        <end position="107"/>
    </location>
</feature>
<feature type="region of interest" description="Disordered" evidence="1">
    <location>
        <begin position="93"/>
        <end position="118"/>
    </location>
</feature>
<proteinExistence type="predicted"/>
<comment type="caution">
    <text evidence="2">The sequence shown here is derived from an EMBL/GenBank/DDBJ whole genome shotgun (WGS) entry which is preliminary data.</text>
</comment>
<dbReference type="EMBL" id="SOJN01000070">
    <property type="protein sequence ID" value="TET45984.1"/>
    <property type="molecule type" value="Genomic_DNA"/>
</dbReference>
<protein>
    <submittedName>
        <fullName evidence="2">Uncharacterized protein</fullName>
    </submittedName>
</protein>
<evidence type="ECO:0000313" key="2">
    <source>
        <dbReference type="EMBL" id="TET45984.1"/>
    </source>
</evidence>
<dbReference type="AlphaFoldDB" id="A0A523UTX2"/>
<reference evidence="2 3" key="1">
    <citation type="submission" date="2019-03" db="EMBL/GenBank/DDBJ databases">
        <title>Metabolic potential of uncultured bacteria and archaea associated with petroleum seepage in deep-sea sediments.</title>
        <authorList>
            <person name="Dong X."/>
            <person name="Hubert C."/>
        </authorList>
    </citation>
    <scope>NUCLEOTIDE SEQUENCE [LARGE SCALE GENOMIC DNA]</scope>
    <source>
        <strain evidence="2">E44_bin18</strain>
    </source>
</reference>
<accession>A0A523UTX2</accession>
<organism evidence="2 3">
    <name type="scientific">candidate division TA06 bacterium</name>
    <dbReference type="NCBI Taxonomy" id="2250710"/>
    <lineage>
        <taxon>Bacteria</taxon>
        <taxon>Bacteria division TA06</taxon>
    </lineage>
</organism>
<name>A0A523UTX2_UNCT6</name>
<feature type="region of interest" description="Disordered" evidence="1">
    <location>
        <begin position="1"/>
        <end position="47"/>
    </location>
</feature>
<sequence>MDDILKKLRQKKKRDKSSSPLGNIFGEVVKDEPEEKPEDEMEITHHDTKVREEIVTKGKGLRRVDFEKEPVAPVDTLGGDGVRELSIGDLRVQHPEADRGDPTHLEKAAQPVRDADQNDNEIVLKTQDSAKVKFLKLVVALLESGYYDQAIETIHELRRATEH</sequence>